<dbReference type="GeneID" id="5967943"/>
<evidence type="ECO:0000313" key="2">
    <source>
        <dbReference type="Proteomes" id="UP000001055"/>
    </source>
</evidence>
<dbReference type="InParanoid" id="Q0V6A7"/>
<dbReference type="AlphaFoldDB" id="Q0V6A7"/>
<name>Q0V6A7_PHANO</name>
<dbReference type="HOGENOM" id="CLU_1278019_0_0_1"/>
<accession>Q0V6A7</accession>
<sequence length="216" mass="23518">MTHADSVFSEKPSGATSLTLYPANGNDTVLAQSCGNSIESLIFHVDENGDGNFHCWATRPTKLCPILKTVLVGVRKFSNLVATVECSNVALDVQEPGKVSSEDCFKEDEAKAAFHSLKSRNIKRVRSLSATPMTDNSQEQTPANPLRLHARQIICTSSSSTELVGDGDPHQNQLHRQISLLLEEGGYRVDSVSARAGLAENLRHVQENKDRKSAFG</sequence>
<gene>
    <name evidence="1" type="ORF">SNOG_00457</name>
</gene>
<protein>
    <submittedName>
        <fullName evidence="1">Uncharacterized protein</fullName>
    </submittedName>
</protein>
<reference evidence="2" key="1">
    <citation type="journal article" date="2007" name="Plant Cell">
        <title>Dothideomycete-plant interactions illuminated by genome sequencing and EST analysis of the wheat pathogen Stagonospora nodorum.</title>
        <authorList>
            <person name="Hane J.K."/>
            <person name="Lowe R.G."/>
            <person name="Solomon P.S."/>
            <person name="Tan K.C."/>
            <person name="Schoch C.L."/>
            <person name="Spatafora J.W."/>
            <person name="Crous P.W."/>
            <person name="Kodira C."/>
            <person name="Birren B.W."/>
            <person name="Galagan J.E."/>
            <person name="Torriani S.F."/>
            <person name="McDonald B.A."/>
            <person name="Oliver R.P."/>
        </authorList>
    </citation>
    <scope>NUCLEOTIDE SEQUENCE [LARGE SCALE GENOMIC DNA]</scope>
    <source>
        <strain evidence="2">SN15 / ATCC MYA-4574 / FGSC 10173</strain>
    </source>
</reference>
<dbReference type="KEGG" id="pno:SNOG_00457"/>
<dbReference type="RefSeq" id="XP_001791142.1">
    <property type="nucleotide sequence ID" value="XM_001791090.1"/>
</dbReference>
<organism evidence="1 2">
    <name type="scientific">Phaeosphaeria nodorum (strain SN15 / ATCC MYA-4574 / FGSC 10173)</name>
    <name type="common">Glume blotch fungus</name>
    <name type="synonym">Parastagonospora nodorum</name>
    <dbReference type="NCBI Taxonomy" id="321614"/>
    <lineage>
        <taxon>Eukaryota</taxon>
        <taxon>Fungi</taxon>
        <taxon>Dikarya</taxon>
        <taxon>Ascomycota</taxon>
        <taxon>Pezizomycotina</taxon>
        <taxon>Dothideomycetes</taxon>
        <taxon>Pleosporomycetidae</taxon>
        <taxon>Pleosporales</taxon>
        <taxon>Pleosporineae</taxon>
        <taxon>Phaeosphaeriaceae</taxon>
        <taxon>Parastagonospora</taxon>
    </lineage>
</organism>
<proteinExistence type="predicted"/>
<dbReference type="Proteomes" id="UP000001055">
    <property type="component" value="Unassembled WGS sequence"/>
</dbReference>
<dbReference type="EMBL" id="CH445325">
    <property type="protein sequence ID" value="EAT91952.1"/>
    <property type="molecule type" value="Genomic_DNA"/>
</dbReference>
<evidence type="ECO:0000313" key="1">
    <source>
        <dbReference type="EMBL" id="EAT91952.1"/>
    </source>
</evidence>
<dbReference type="VEuPathDB" id="FungiDB:JI435_004570"/>